<organism evidence="6 7">
    <name type="scientific">Rhodovulum imhoffii</name>
    <dbReference type="NCBI Taxonomy" id="365340"/>
    <lineage>
        <taxon>Bacteria</taxon>
        <taxon>Pseudomonadati</taxon>
        <taxon>Pseudomonadota</taxon>
        <taxon>Alphaproteobacteria</taxon>
        <taxon>Rhodobacterales</taxon>
        <taxon>Paracoccaceae</taxon>
        <taxon>Rhodovulum</taxon>
    </lineage>
</organism>
<dbReference type="SUPFAM" id="SSF55811">
    <property type="entry name" value="Nudix"/>
    <property type="match status" value="1"/>
</dbReference>
<gene>
    <name evidence="6" type="ORF">C8N32_10597</name>
</gene>
<dbReference type="Pfam" id="PF00293">
    <property type="entry name" value="NUDIX"/>
    <property type="match status" value="1"/>
</dbReference>
<sequence>MKLSRLSVPQEPRSLPLMVAAAVSPMLRRPPMVQAAALCLRDGKNGCEVLLISSLDSGRWILPKGWPMAGRTLAEAALREAWEEAGVSGKVEDTPVGVFNYTKCLRGNLRLSCDVTVFPVQVEALANDYPEAGRRRRKWVPPQRAAQMVGEPELRIILLSL</sequence>
<evidence type="ECO:0000313" key="7">
    <source>
        <dbReference type="Proteomes" id="UP000243859"/>
    </source>
</evidence>
<dbReference type="PROSITE" id="PS51462">
    <property type="entry name" value="NUDIX"/>
    <property type="match status" value="1"/>
</dbReference>
<feature type="domain" description="Nudix hydrolase" evidence="5">
    <location>
        <begin position="31"/>
        <end position="161"/>
    </location>
</feature>
<dbReference type="Proteomes" id="UP000243859">
    <property type="component" value="Unassembled WGS sequence"/>
</dbReference>
<keyword evidence="2" id="KW-0479">Metal-binding</keyword>
<dbReference type="EMBL" id="QAAA01000005">
    <property type="protein sequence ID" value="PTN02725.1"/>
    <property type="molecule type" value="Genomic_DNA"/>
</dbReference>
<dbReference type="GO" id="GO:0016462">
    <property type="term" value="F:pyrophosphatase activity"/>
    <property type="evidence" value="ECO:0007669"/>
    <property type="project" value="InterPro"/>
</dbReference>
<dbReference type="GO" id="GO:0046872">
    <property type="term" value="F:metal ion binding"/>
    <property type="evidence" value="ECO:0007669"/>
    <property type="project" value="UniProtKB-KW"/>
</dbReference>
<dbReference type="Gene3D" id="3.90.79.10">
    <property type="entry name" value="Nucleoside Triphosphate Pyrophosphohydrolase"/>
    <property type="match status" value="1"/>
</dbReference>
<dbReference type="PANTHER" id="PTHR12629:SF0">
    <property type="entry name" value="DIPHOSPHOINOSITOL-POLYPHOSPHATE DIPHOSPHATASE"/>
    <property type="match status" value="1"/>
</dbReference>
<dbReference type="InterPro" id="IPR047198">
    <property type="entry name" value="DDP-like_NUDIX"/>
</dbReference>
<keyword evidence="3" id="KW-0378">Hydrolase</keyword>
<evidence type="ECO:0000256" key="4">
    <source>
        <dbReference type="ARBA" id="ARBA00022842"/>
    </source>
</evidence>
<comment type="cofactor">
    <cofactor evidence="1">
        <name>Mg(2+)</name>
        <dbReference type="ChEBI" id="CHEBI:18420"/>
    </cofactor>
</comment>
<protein>
    <submittedName>
        <fullName evidence="6">8-oxo-dGTP pyrophosphatase MutT (NUDIX family)</fullName>
    </submittedName>
</protein>
<evidence type="ECO:0000313" key="6">
    <source>
        <dbReference type="EMBL" id="PTN02725.1"/>
    </source>
</evidence>
<dbReference type="GO" id="GO:0005737">
    <property type="term" value="C:cytoplasm"/>
    <property type="evidence" value="ECO:0007669"/>
    <property type="project" value="TreeGrafter"/>
</dbReference>
<evidence type="ECO:0000256" key="3">
    <source>
        <dbReference type="ARBA" id="ARBA00022801"/>
    </source>
</evidence>
<name>A0A2T5BTG2_9RHOB</name>
<evidence type="ECO:0000256" key="2">
    <source>
        <dbReference type="ARBA" id="ARBA00022723"/>
    </source>
</evidence>
<dbReference type="PANTHER" id="PTHR12629">
    <property type="entry name" value="DIPHOSPHOINOSITOL POLYPHOSPHATE PHOSPHOHYDROLASE"/>
    <property type="match status" value="1"/>
</dbReference>
<accession>A0A2T5BTG2</accession>
<dbReference type="InterPro" id="IPR015797">
    <property type="entry name" value="NUDIX_hydrolase-like_dom_sf"/>
</dbReference>
<evidence type="ECO:0000259" key="5">
    <source>
        <dbReference type="PROSITE" id="PS51462"/>
    </source>
</evidence>
<proteinExistence type="predicted"/>
<dbReference type="CDD" id="cd04666">
    <property type="entry name" value="NUDIX_DIPP2_like_Nudt4"/>
    <property type="match status" value="1"/>
</dbReference>
<reference evidence="6 7" key="1">
    <citation type="submission" date="2018-04" db="EMBL/GenBank/DDBJ databases">
        <title>Genomic Encyclopedia of Archaeal and Bacterial Type Strains, Phase II (KMG-II): from individual species to whole genera.</title>
        <authorList>
            <person name="Goeker M."/>
        </authorList>
    </citation>
    <scope>NUCLEOTIDE SEQUENCE [LARGE SCALE GENOMIC DNA]</scope>
    <source>
        <strain evidence="6 7">DSM 18064</strain>
    </source>
</reference>
<comment type="caution">
    <text evidence="6">The sequence shown here is derived from an EMBL/GenBank/DDBJ whole genome shotgun (WGS) entry which is preliminary data.</text>
</comment>
<dbReference type="AlphaFoldDB" id="A0A2T5BTG2"/>
<keyword evidence="7" id="KW-1185">Reference proteome</keyword>
<dbReference type="InterPro" id="IPR000086">
    <property type="entry name" value="NUDIX_hydrolase_dom"/>
</dbReference>
<keyword evidence="4" id="KW-0460">Magnesium</keyword>
<evidence type="ECO:0000256" key="1">
    <source>
        <dbReference type="ARBA" id="ARBA00001946"/>
    </source>
</evidence>